<feature type="region of interest" description="Disordered" evidence="1">
    <location>
        <begin position="38"/>
        <end position="88"/>
    </location>
</feature>
<evidence type="ECO:0000313" key="2">
    <source>
        <dbReference type="EMBL" id="WXB75601.1"/>
    </source>
</evidence>
<organism evidence="2 3">
    <name type="scientific">Janibacter alittae</name>
    <dbReference type="NCBI Taxonomy" id="3115209"/>
    <lineage>
        <taxon>Bacteria</taxon>
        <taxon>Bacillati</taxon>
        <taxon>Actinomycetota</taxon>
        <taxon>Actinomycetes</taxon>
        <taxon>Micrococcales</taxon>
        <taxon>Intrasporangiaceae</taxon>
        <taxon>Janibacter</taxon>
    </lineage>
</organism>
<protein>
    <submittedName>
        <fullName evidence="2">Uncharacterized protein</fullName>
    </submittedName>
</protein>
<keyword evidence="3" id="KW-1185">Reference proteome</keyword>
<dbReference type="EMBL" id="CP144913">
    <property type="protein sequence ID" value="WXB75601.1"/>
    <property type="molecule type" value="Genomic_DNA"/>
</dbReference>
<feature type="compositionally biased region" description="Basic and acidic residues" evidence="1">
    <location>
        <begin position="57"/>
        <end position="70"/>
    </location>
</feature>
<dbReference type="RefSeq" id="WP_338748334.1">
    <property type="nucleotide sequence ID" value="NZ_CP144913.1"/>
</dbReference>
<sequence>MPIDLPHVLSVTIGRPVWQRIPRGQPTGIGKQPVEVIHVSGPGPKRVASGAGVSGVDGDHVGDGRHHGGSDRGSGTVTPPVPRSTLAS</sequence>
<evidence type="ECO:0000313" key="3">
    <source>
        <dbReference type="Proteomes" id="UP001382727"/>
    </source>
</evidence>
<gene>
    <name evidence="2" type="ORF">V1351_11655</name>
</gene>
<feature type="compositionally biased region" description="Low complexity" evidence="1">
    <location>
        <begin position="46"/>
        <end position="56"/>
    </location>
</feature>
<reference evidence="2 3" key="1">
    <citation type="submission" date="2024-02" db="EMBL/GenBank/DDBJ databases">
        <title>Janibacter sp. nov., isolated from gut of marine sandworm.</title>
        <authorList>
            <person name="Kim B."/>
            <person name="Jun M.O."/>
            <person name="Shin N.-R."/>
        </authorList>
    </citation>
    <scope>NUCLEOTIDE SEQUENCE [LARGE SCALE GENOMIC DNA]</scope>
    <source>
        <strain evidence="2 3">A1S7</strain>
    </source>
</reference>
<dbReference type="Gene3D" id="2.40.33.20">
    <property type="entry name" value="PK beta-barrel domain-like"/>
    <property type="match status" value="1"/>
</dbReference>
<dbReference type="Proteomes" id="UP001382727">
    <property type="component" value="Chromosome"/>
</dbReference>
<evidence type="ECO:0000256" key="1">
    <source>
        <dbReference type="SAM" id="MobiDB-lite"/>
    </source>
</evidence>
<proteinExistence type="predicted"/>
<name>A0ABZ2MEZ4_9MICO</name>
<accession>A0ABZ2MEZ4</accession>